<dbReference type="HOGENOM" id="CLU_801270_0_0_14"/>
<reference evidence="1 2" key="1">
    <citation type="journal article" date="2011" name="J. Bacteriol.">
        <title>Complete genome sequence of the hemotrophic Mycoplasma suis strain KI3806.</title>
        <authorList>
            <person name="Oehlerking J."/>
            <person name="Kube M."/>
            <person name="Felder K.M."/>
            <person name="Matter D."/>
            <person name="Wittenbrink M.M."/>
            <person name="Schwarzenbach S."/>
            <person name="Kramer M.M."/>
            <person name="Hoelzle K."/>
            <person name="Hoelzle L.E."/>
        </authorList>
    </citation>
    <scope>NUCLEOTIDE SEQUENCE [LARGE SCALE GENOMIC DNA]</scope>
    <source>
        <strain evidence="2">KI_3806</strain>
    </source>
</reference>
<dbReference type="Proteomes" id="UP000008645">
    <property type="component" value="Chromosome"/>
</dbReference>
<proteinExistence type="predicted"/>
<evidence type="ECO:0000313" key="1">
    <source>
        <dbReference type="EMBL" id="CBZ40560.1"/>
    </source>
</evidence>
<gene>
    <name evidence="1" type="ORF">MSUIS_04670</name>
</gene>
<name>F0V1M9_MYCS3</name>
<dbReference type="KEGG" id="msk:MSUIS_04670"/>
<evidence type="ECO:0000313" key="2">
    <source>
        <dbReference type="Proteomes" id="UP000008645"/>
    </source>
</evidence>
<organism evidence="1 2">
    <name type="scientific">Mycoplasma suis (strain KI_3806)</name>
    <dbReference type="NCBI Taxonomy" id="708248"/>
    <lineage>
        <taxon>Bacteria</taxon>
        <taxon>Bacillati</taxon>
        <taxon>Mycoplasmatota</taxon>
        <taxon>Mollicutes</taxon>
        <taxon>Mycoplasmataceae</taxon>
        <taxon>Mycoplasma</taxon>
    </lineage>
</organism>
<accession>F0V1M9</accession>
<dbReference type="AlphaFoldDB" id="F0V1M9"/>
<protein>
    <submittedName>
        <fullName evidence="1">Uncharacterized protein</fullName>
    </submittedName>
</protein>
<dbReference type="EMBL" id="FQ790233">
    <property type="protein sequence ID" value="CBZ40560.1"/>
    <property type="molecule type" value="Genomic_DNA"/>
</dbReference>
<sequence length="313" mass="35839">MRAEFYLKNMDRESYWKYCVVNEGKNLFKKSQQEVSAVTTSTSASNSTTEECKWKYLYEIEEKDYDSELIRELLKKMYQFWRVEHVFNMLALYQKDSKISTEGSGSGTNGDIKITWEENNQTLTTTSAQQENSFLKKIKDNCDLKTEQTKDSLDVLFLSPDLKKKSCLPSPVLTNITLKLGSQNNVVAAAASQPSPKSTNNFLNKEKISGGTFSGTLGYSLFDYWTNLKRTKENNGSRLPIILFESKNEYSLKEDSQGSSDPESSSTQKPFSLKKFFDSVDQRTLELKNFVKEQKSLSLKLKEISPNQEDLIY</sequence>